<dbReference type="AlphaFoldDB" id="A0A9P7E049"/>
<evidence type="ECO:0000313" key="1">
    <source>
        <dbReference type="EMBL" id="KAG1807602.1"/>
    </source>
</evidence>
<protein>
    <submittedName>
        <fullName evidence="1">Uncharacterized protein</fullName>
    </submittedName>
</protein>
<dbReference type="Proteomes" id="UP000807769">
    <property type="component" value="Unassembled WGS sequence"/>
</dbReference>
<dbReference type="OrthoDB" id="2669765at2759"/>
<dbReference type="GeneID" id="64634998"/>
<reference evidence="1" key="1">
    <citation type="journal article" date="2020" name="New Phytol.">
        <title>Comparative genomics reveals dynamic genome evolution in host specialist ectomycorrhizal fungi.</title>
        <authorList>
            <person name="Lofgren L.A."/>
            <person name="Nguyen N.H."/>
            <person name="Vilgalys R."/>
            <person name="Ruytinx J."/>
            <person name="Liao H.L."/>
            <person name="Branco S."/>
            <person name="Kuo A."/>
            <person name="LaButti K."/>
            <person name="Lipzen A."/>
            <person name="Andreopoulos W."/>
            <person name="Pangilinan J."/>
            <person name="Riley R."/>
            <person name="Hundley H."/>
            <person name="Na H."/>
            <person name="Barry K."/>
            <person name="Grigoriev I.V."/>
            <person name="Stajich J.E."/>
            <person name="Kennedy P.G."/>
        </authorList>
    </citation>
    <scope>NUCLEOTIDE SEQUENCE</scope>
    <source>
        <strain evidence="1">MN1</strain>
    </source>
</reference>
<keyword evidence="2" id="KW-1185">Reference proteome</keyword>
<comment type="caution">
    <text evidence="1">The sequence shown here is derived from an EMBL/GenBank/DDBJ whole genome shotgun (WGS) entry which is preliminary data.</text>
</comment>
<dbReference type="EMBL" id="JABBWG010000042">
    <property type="protein sequence ID" value="KAG1807602.1"/>
    <property type="molecule type" value="Genomic_DNA"/>
</dbReference>
<accession>A0A9P7E049</accession>
<gene>
    <name evidence="1" type="ORF">BJ212DRAFT_1485448</name>
</gene>
<dbReference type="RefSeq" id="XP_041188136.1">
    <property type="nucleotide sequence ID" value="XM_041340982.1"/>
</dbReference>
<name>A0A9P7E049_9AGAM</name>
<evidence type="ECO:0000313" key="2">
    <source>
        <dbReference type="Proteomes" id="UP000807769"/>
    </source>
</evidence>
<sequence>MLVADLKDYHKCSRVFSGGQADALDWWETLPVSAKHCPLKAFTIIIHSIVPHAADVECYFSGLGGVQSVKCCNLSVQTFESLSKLQASYANFLHKVDHEASKPVHCKHAHMHTRPEHGLDTAFADKLQRSFAWVPPLAGASCNSDDEFLAGPESITDEELLEEFDRFENEMLESRGLQEGTGEVPDIFKGDIIDWDELEKVNKGITPAGFVEEIDVVGCGSQGTEAGWNINALLTSEGVASMQ</sequence>
<proteinExistence type="predicted"/>
<organism evidence="1 2">
    <name type="scientific">Suillus subaureus</name>
    <dbReference type="NCBI Taxonomy" id="48587"/>
    <lineage>
        <taxon>Eukaryota</taxon>
        <taxon>Fungi</taxon>
        <taxon>Dikarya</taxon>
        <taxon>Basidiomycota</taxon>
        <taxon>Agaricomycotina</taxon>
        <taxon>Agaricomycetes</taxon>
        <taxon>Agaricomycetidae</taxon>
        <taxon>Boletales</taxon>
        <taxon>Suillineae</taxon>
        <taxon>Suillaceae</taxon>
        <taxon>Suillus</taxon>
    </lineage>
</organism>